<reference evidence="3" key="2">
    <citation type="submission" date="2013-07" db="EMBL/GenBank/DDBJ databases">
        <authorList>
            <consortium name="The Broad Institute Genome Sequencing Platform"/>
            <person name="Cuomo C."/>
            <person name="Litvintseva A."/>
            <person name="Chen Y."/>
            <person name="Heitman J."/>
            <person name="Sun S."/>
            <person name="Springer D."/>
            <person name="Dromer F."/>
            <person name="Young S.K."/>
            <person name="Zeng Q."/>
            <person name="Gargeya S."/>
            <person name="Fitzgerald M."/>
            <person name="Abouelleil A."/>
            <person name="Alvarado L."/>
            <person name="Berlin A.M."/>
            <person name="Chapman S.B."/>
            <person name="Dewar J."/>
            <person name="Goldberg J."/>
            <person name="Griggs A."/>
            <person name="Gujja S."/>
            <person name="Hansen M."/>
            <person name="Howarth C."/>
            <person name="Imamovic A."/>
            <person name="Larimer J."/>
            <person name="McCowan C."/>
            <person name="Murphy C."/>
            <person name="Pearson M."/>
            <person name="Priest M."/>
            <person name="Roberts A."/>
            <person name="Saif S."/>
            <person name="Shea T."/>
            <person name="Sykes S."/>
            <person name="Wortman J."/>
            <person name="Nusbaum C."/>
            <person name="Birren B."/>
        </authorList>
    </citation>
    <scope>NUCLEOTIDE SEQUENCE</scope>
    <source>
        <strain evidence="3">CBS 10117</strain>
    </source>
</reference>
<name>A0A1A5ZVZ6_9TREE</name>
<dbReference type="RefSeq" id="XP_018259816.1">
    <property type="nucleotide sequence ID" value="XM_018411148.1"/>
</dbReference>
<organism evidence="2">
    <name type="scientific">Kwoniella dejecticola CBS 10117</name>
    <dbReference type="NCBI Taxonomy" id="1296121"/>
    <lineage>
        <taxon>Eukaryota</taxon>
        <taxon>Fungi</taxon>
        <taxon>Dikarya</taxon>
        <taxon>Basidiomycota</taxon>
        <taxon>Agaricomycotina</taxon>
        <taxon>Tremellomycetes</taxon>
        <taxon>Tremellales</taxon>
        <taxon>Cryptococcaceae</taxon>
        <taxon>Kwoniella</taxon>
    </lineage>
</organism>
<dbReference type="EMBL" id="CP144539">
    <property type="protein sequence ID" value="WWC65268.1"/>
    <property type="molecule type" value="Genomic_DNA"/>
</dbReference>
<reference evidence="3" key="3">
    <citation type="submission" date="2024-02" db="EMBL/GenBank/DDBJ databases">
        <title>Comparative genomics of Cryptococcus and Kwoniella reveals pathogenesis evolution and contrasting modes of karyotype evolution via chromosome fusion or intercentromeric recombination.</title>
        <authorList>
            <person name="Coelho M.A."/>
            <person name="David-Palma M."/>
            <person name="Shea T."/>
            <person name="Bowers K."/>
            <person name="McGinley-Smith S."/>
            <person name="Mohammad A.W."/>
            <person name="Gnirke A."/>
            <person name="Yurkov A.M."/>
            <person name="Nowrousian M."/>
            <person name="Sun S."/>
            <person name="Cuomo C.A."/>
            <person name="Heitman J."/>
        </authorList>
    </citation>
    <scope>NUCLEOTIDE SEQUENCE</scope>
    <source>
        <strain evidence="3">CBS 10117</strain>
    </source>
</reference>
<dbReference type="PROSITE" id="PS51502">
    <property type="entry name" value="S_R_A_B_BARREL"/>
    <property type="match status" value="1"/>
</dbReference>
<dbReference type="GeneID" id="28971586"/>
<dbReference type="EMBL" id="KI894036">
    <property type="protein sequence ID" value="OBR81974.1"/>
    <property type="molecule type" value="Genomic_DNA"/>
</dbReference>
<dbReference type="STRING" id="1296121.A0A1A5ZVZ6"/>
<evidence type="ECO:0000313" key="2">
    <source>
        <dbReference type="EMBL" id="OBR81974.1"/>
    </source>
</evidence>
<feature type="domain" description="Stress-response A/B barrel" evidence="1">
    <location>
        <begin position="3"/>
        <end position="104"/>
    </location>
</feature>
<dbReference type="VEuPathDB" id="FungiDB:I303_07887"/>
<keyword evidence="4" id="KW-1185">Reference proteome</keyword>
<dbReference type="KEGG" id="kdj:28971586"/>
<evidence type="ECO:0000313" key="4">
    <source>
        <dbReference type="Proteomes" id="UP000078595"/>
    </source>
</evidence>
<dbReference type="Pfam" id="PF07876">
    <property type="entry name" value="Dabb"/>
    <property type="match status" value="1"/>
</dbReference>
<dbReference type="InterPro" id="IPR013097">
    <property type="entry name" value="Dabb"/>
</dbReference>
<dbReference type="SMART" id="SM00886">
    <property type="entry name" value="Dabb"/>
    <property type="match status" value="1"/>
</dbReference>
<protein>
    <recommendedName>
        <fullName evidence="1">Stress-response A/B barrel domain-containing protein</fullName>
    </recommendedName>
</protein>
<gene>
    <name evidence="2" type="ORF">I303_07887</name>
    <name evidence="3" type="ORF">I303_107885</name>
</gene>
<proteinExistence type="predicted"/>
<dbReference type="InterPro" id="IPR011008">
    <property type="entry name" value="Dimeric_a/b-barrel"/>
</dbReference>
<dbReference type="AlphaFoldDB" id="A0A1A5ZVZ6"/>
<reference evidence="2" key="1">
    <citation type="submission" date="2013-07" db="EMBL/GenBank/DDBJ databases">
        <title>The Genome Sequence of Cryptococcus dejecticola CBS10117.</title>
        <authorList>
            <consortium name="The Broad Institute Genome Sequencing Platform"/>
            <person name="Cuomo C."/>
            <person name="Litvintseva A."/>
            <person name="Chen Y."/>
            <person name="Heitman J."/>
            <person name="Sun S."/>
            <person name="Springer D."/>
            <person name="Dromer F."/>
            <person name="Young S.K."/>
            <person name="Zeng Q."/>
            <person name="Gargeya S."/>
            <person name="Fitzgerald M."/>
            <person name="Abouelleil A."/>
            <person name="Alvarado L."/>
            <person name="Berlin A.M."/>
            <person name="Chapman S.B."/>
            <person name="Dewar J."/>
            <person name="Goldberg J."/>
            <person name="Griggs A."/>
            <person name="Gujja S."/>
            <person name="Hansen M."/>
            <person name="Howarth C."/>
            <person name="Imamovic A."/>
            <person name="Larimer J."/>
            <person name="McCowan C."/>
            <person name="Murphy C."/>
            <person name="Pearson M."/>
            <person name="Priest M."/>
            <person name="Roberts A."/>
            <person name="Saif S."/>
            <person name="Shea T."/>
            <person name="Sykes S."/>
            <person name="Wortman J."/>
            <person name="Nusbaum C."/>
            <person name="Birren B."/>
        </authorList>
    </citation>
    <scope>NUCLEOTIDE SEQUENCE [LARGE SCALE GENOMIC DNA]</scope>
    <source>
        <strain evidence="2">CBS 10117</strain>
    </source>
</reference>
<dbReference type="SUPFAM" id="SSF54909">
    <property type="entry name" value="Dimeric alpha+beta barrel"/>
    <property type="match status" value="1"/>
</dbReference>
<sequence>MVVYHIVAFKTKSAAGLEPLRQGFLALPEKCLHPKTGKPYITIARGGKQISSEGKDRGMQVCFVMEFENEDDLAYYIDEDPVHEKFKKQAGGEWDVLDVVAMDFNQGVY</sequence>
<accession>A0A1A5ZVZ6</accession>
<dbReference type="Proteomes" id="UP000078595">
    <property type="component" value="Chromosome 10"/>
</dbReference>
<dbReference type="Gene3D" id="3.30.70.100">
    <property type="match status" value="1"/>
</dbReference>
<evidence type="ECO:0000259" key="1">
    <source>
        <dbReference type="PROSITE" id="PS51502"/>
    </source>
</evidence>
<dbReference type="OrthoDB" id="1601230at2759"/>
<evidence type="ECO:0000313" key="3">
    <source>
        <dbReference type="EMBL" id="WWC65268.1"/>
    </source>
</evidence>